<evidence type="ECO:0000259" key="6">
    <source>
        <dbReference type="Pfam" id="PF25917"/>
    </source>
</evidence>
<gene>
    <name evidence="8" type="ORF">AWB70_01475</name>
</gene>
<dbReference type="GO" id="GO:0016020">
    <property type="term" value="C:membrane"/>
    <property type="evidence" value="ECO:0007669"/>
    <property type="project" value="InterPro"/>
</dbReference>
<keyword evidence="4 5" id="KW-0472">Membrane</keyword>
<dbReference type="Proteomes" id="UP000054740">
    <property type="component" value="Unassembled WGS sequence"/>
</dbReference>
<feature type="domain" description="p-hydroxybenzoic acid efflux pump subunit AaeA-like beta-barrel" evidence="7">
    <location>
        <begin position="188"/>
        <end position="283"/>
    </location>
</feature>
<dbReference type="InterPro" id="IPR058634">
    <property type="entry name" value="AaeA-lik-b-barrel"/>
</dbReference>
<dbReference type="Pfam" id="PF25917">
    <property type="entry name" value="BSH_RND"/>
    <property type="match status" value="1"/>
</dbReference>
<dbReference type="SUPFAM" id="SSF111369">
    <property type="entry name" value="HlyD-like secretion proteins"/>
    <property type="match status" value="1"/>
</dbReference>
<dbReference type="PANTHER" id="PTHR30367">
    <property type="entry name" value="P-HYDROXYBENZOIC ACID EFFLUX PUMP SUBUNIT AAEA-RELATED"/>
    <property type="match status" value="1"/>
</dbReference>
<evidence type="ECO:0000256" key="4">
    <source>
        <dbReference type="ARBA" id="ARBA00023136"/>
    </source>
</evidence>
<evidence type="ECO:0000313" key="9">
    <source>
        <dbReference type="Proteomes" id="UP000054740"/>
    </source>
</evidence>
<evidence type="ECO:0000256" key="1">
    <source>
        <dbReference type="ARBA" id="ARBA00009477"/>
    </source>
</evidence>
<feature type="transmembrane region" description="Helical" evidence="5">
    <location>
        <begin position="6"/>
        <end position="27"/>
    </location>
</feature>
<evidence type="ECO:0000256" key="2">
    <source>
        <dbReference type="ARBA" id="ARBA00022692"/>
    </source>
</evidence>
<keyword evidence="2 5" id="KW-0812">Transmembrane</keyword>
<dbReference type="InterPro" id="IPR050393">
    <property type="entry name" value="MFP_Efflux_Pump"/>
</dbReference>
<accession>A0A158G1R8</accession>
<organism evidence="8 9">
    <name type="scientific">Caballeronia cordobensis</name>
    <name type="common">Burkholderia cordobensis</name>
    <dbReference type="NCBI Taxonomy" id="1353886"/>
    <lineage>
        <taxon>Bacteria</taxon>
        <taxon>Pseudomonadati</taxon>
        <taxon>Pseudomonadota</taxon>
        <taxon>Betaproteobacteria</taxon>
        <taxon>Burkholderiales</taxon>
        <taxon>Burkholderiaceae</taxon>
        <taxon>Caballeronia</taxon>
    </lineage>
</organism>
<sequence>MTIKRVWSVVATMTLFLIAVFIGKTLWDRYMYAPWTRDGRVHADVVTIAPDVSGIIVGVPVHDNQRVRKGDVLMQIDPSHYRIAVAEAEAKVAARAAELALRRDDAKRRAELDNEVVSEEVKQNSGFQANAAKAAYNEALAALDAAKLNLERTRVVSPVDGYVTNLNTWQGDYATVSTPKLAVVDRNSFWVYGYFEETKLPEVKVGREVNIRLMSGAQLRGHVESIARGIYDRDNPEGMNLTANVDPVFNWVRLAQRVPVRIGIDSVPQGVELTAGTTCTVVVESGDAPGQPMLRASDLVARIRRAL</sequence>
<dbReference type="Gene3D" id="2.40.30.170">
    <property type="match status" value="1"/>
</dbReference>
<dbReference type="GO" id="GO:0022857">
    <property type="term" value="F:transmembrane transporter activity"/>
    <property type="evidence" value="ECO:0007669"/>
    <property type="project" value="InterPro"/>
</dbReference>
<dbReference type="InterPro" id="IPR006143">
    <property type="entry name" value="RND_pump_MFP"/>
</dbReference>
<evidence type="ECO:0000256" key="5">
    <source>
        <dbReference type="SAM" id="Phobius"/>
    </source>
</evidence>
<dbReference type="Gene3D" id="2.40.50.100">
    <property type="match status" value="1"/>
</dbReference>
<keyword evidence="9" id="KW-1185">Reference proteome</keyword>
<proteinExistence type="inferred from homology"/>
<dbReference type="AlphaFoldDB" id="A0A158G1R8"/>
<evidence type="ECO:0000256" key="3">
    <source>
        <dbReference type="ARBA" id="ARBA00022989"/>
    </source>
</evidence>
<name>A0A158G1R8_CABCO</name>
<dbReference type="PANTHER" id="PTHR30367:SF12">
    <property type="entry name" value="P-HYDROXYBENZOIC ACID EFFLUX PUMP SUBUNIT AAEA"/>
    <property type="match status" value="1"/>
</dbReference>
<keyword evidence="3 5" id="KW-1133">Transmembrane helix</keyword>
<dbReference type="RefSeq" id="WP_053571205.1">
    <property type="nucleotide sequence ID" value="NZ_FCNY02000003.1"/>
</dbReference>
<dbReference type="EMBL" id="FCNY02000003">
    <property type="protein sequence ID" value="SAL26036.1"/>
    <property type="molecule type" value="Genomic_DNA"/>
</dbReference>
<evidence type="ECO:0000313" key="8">
    <source>
        <dbReference type="EMBL" id="SAL26036.1"/>
    </source>
</evidence>
<reference evidence="9" key="1">
    <citation type="submission" date="2016-01" db="EMBL/GenBank/DDBJ databases">
        <authorList>
            <person name="Peeters C."/>
        </authorList>
    </citation>
    <scope>NUCLEOTIDE SEQUENCE [LARGE SCALE GENOMIC DNA]</scope>
</reference>
<dbReference type="InterPro" id="IPR058625">
    <property type="entry name" value="MdtA-like_BSH"/>
</dbReference>
<comment type="similarity">
    <text evidence="1">Belongs to the membrane fusion protein (MFP) (TC 8.A.1) family.</text>
</comment>
<evidence type="ECO:0000259" key="7">
    <source>
        <dbReference type="Pfam" id="PF25963"/>
    </source>
</evidence>
<dbReference type="NCBIfam" id="TIGR01730">
    <property type="entry name" value="RND_mfp"/>
    <property type="match status" value="1"/>
</dbReference>
<dbReference type="Pfam" id="PF25963">
    <property type="entry name" value="Beta-barrel_AAEA"/>
    <property type="match status" value="1"/>
</dbReference>
<feature type="domain" description="Multidrug resistance protein MdtA-like barrel-sandwich hybrid" evidence="6">
    <location>
        <begin position="45"/>
        <end position="185"/>
    </location>
</feature>
<protein>
    <submittedName>
        <fullName evidence="8">Membrane protein</fullName>
    </submittedName>
</protein>